<accession>A0A094S9R3</accession>
<dbReference type="AlphaFoldDB" id="A0A094S9R3"/>
<dbReference type="GO" id="GO:0071949">
    <property type="term" value="F:FAD binding"/>
    <property type="evidence" value="ECO:0007669"/>
    <property type="project" value="InterPro"/>
</dbReference>
<dbReference type="PANTHER" id="PTHR42685:SF22">
    <property type="entry name" value="CONDITIONED MEDIUM FACTOR RECEPTOR 1"/>
    <property type="match status" value="1"/>
</dbReference>
<sequence length="412" mass="45268">MPSDLPDLSTSCDVLIVGAGPAGTAAAITAVRQGLNVTIIDKAVFPRDKCCGDGLTTLALRELEKLRFDPSTVPSWTDIDAAWLRSPSGRELRLPMPNNGKFAAVTPRVELDNALVIQARSEGVTIIEDCTYESMAVNSESVCVSVNLKNMPQQITASWVIAADGMWSPVRKSLGLSESGYLGEWHAFRQYANNVTGVANERLIVWFEKDLLPGYAWSFPLPNNRVNIGFGVVRDGKRRIQDMKDVWTHLLQRPHVVEALGPDFVMEDRHTAWPIPARVDEAVTGSGRVLFVGDAAMATDTLTGEGIGQALLSGSLAAEAITQGGLPVDVRNTYAQAVKHHLFADHRMSLRLSKILAHGRGARGAIAIVSKSGNWGKRNFARWMFEDEPRAIAFTPKRWHRKMFRLKAPYQS</sequence>
<reference evidence="2" key="1">
    <citation type="submission" date="2014-06" db="EMBL/GenBank/DDBJ databases">
        <title>Key roles for freshwater Actinobacteria revealed by deep metagenomic sequencing.</title>
        <authorList>
            <person name="Ghai R."/>
            <person name="Mizuno C.M."/>
            <person name="Picazo A."/>
            <person name="Camacho A."/>
            <person name="Rodriguez-Valera F."/>
        </authorList>
    </citation>
    <scope>NUCLEOTIDE SEQUENCE</scope>
</reference>
<dbReference type="InterPro" id="IPR036188">
    <property type="entry name" value="FAD/NAD-bd_sf"/>
</dbReference>
<protein>
    <submittedName>
        <fullName evidence="2">Putative oxidoreductase</fullName>
    </submittedName>
</protein>
<dbReference type="Pfam" id="PF01494">
    <property type="entry name" value="FAD_binding_3"/>
    <property type="match status" value="1"/>
</dbReference>
<proteinExistence type="predicted"/>
<evidence type="ECO:0000259" key="1">
    <source>
        <dbReference type="Pfam" id="PF01494"/>
    </source>
</evidence>
<dbReference type="InterPro" id="IPR050407">
    <property type="entry name" value="Geranylgeranyl_reductase"/>
</dbReference>
<dbReference type="Gene3D" id="3.50.50.60">
    <property type="entry name" value="FAD/NAD(P)-binding domain"/>
    <property type="match status" value="1"/>
</dbReference>
<evidence type="ECO:0000313" key="2">
    <source>
        <dbReference type="EMBL" id="KGA14743.1"/>
    </source>
</evidence>
<dbReference type="PANTHER" id="PTHR42685">
    <property type="entry name" value="GERANYLGERANYL DIPHOSPHATE REDUCTASE"/>
    <property type="match status" value="1"/>
</dbReference>
<feature type="domain" description="FAD-binding" evidence="1">
    <location>
        <begin position="12"/>
        <end position="307"/>
    </location>
</feature>
<dbReference type="SUPFAM" id="SSF51905">
    <property type="entry name" value="FAD/NAD(P)-binding domain"/>
    <property type="match status" value="1"/>
</dbReference>
<name>A0A094S9R3_9ZZZZ</name>
<gene>
    <name evidence="2" type="ORF">GM51_16490</name>
</gene>
<dbReference type="GO" id="GO:0016628">
    <property type="term" value="F:oxidoreductase activity, acting on the CH-CH group of donors, NAD or NADP as acceptor"/>
    <property type="evidence" value="ECO:0007669"/>
    <property type="project" value="InterPro"/>
</dbReference>
<organism evidence="2">
    <name type="scientific">freshwater metagenome</name>
    <dbReference type="NCBI Taxonomy" id="449393"/>
    <lineage>
        <taxon>unclassified sequences</taxon>
        <taxon>metagenomes</taxon>
        <taxon>ecological metagenomes</taxon>
    </lineage>
</organism>
<dbReference type="InterPro" id="IPR002938">
    <property type="entry name" value="FAD-bd"/>
</dbReference>
<dbReference type="NCBIfam" id="TIGR02032">
    <property type="entry name" value="GG-red-SF"/>
    <property type="match status" value="1"/>
</dbReference>
<comment type="caution">
    <text evidence="2">The sequence shown here is derived from an EMBL/GenBank/DDBJ whole genome shotgun (WGS) entry which is preliminary data.</text>
</comment>
<dbReference type="EMBL" id="JNSL01000137">
    <property type="protein sequence ID" value="KGA14743.1"/>
    <property type="molecule type" value="Genomic_DNA"/>
</dbReference>
<dbReference type="PRINTS" id="PR00420">
    <property type="entry name" value="RNGMNOXGNASE"/>
</dbReference>
<dbReference type="InterPro" id="IPR011777">
    <property type="entry name" value="Geranylgeranyl_Rdtase_fam"/>
</dbReference>